<organism evidence="3 4">
    <name type="scientific">Paraglaciecola mesophila</name>
    <dbReference type="NCBI Taxonomy" id="197222"/>
    <lineage>
        <taxon>Bacteria</taxon>
        <taxon>Pseudomonadati</taxon>
        <taxon>Pseudomonadota</taxon>
        <taxon>Gammaproteobacteria</taxon>
        <taxon>Alteromonadales</taxon>
        <taxon>Alteromonadaceae</taxon>
        <taxon>Paraglaciecola</taxon>
    </lineage>
</organism>
<sequence length="94" mass="10271">MKNRKNIILSSLFALVFSQQSFAQEFDLTSMYVTEQIEANLQSMLADMSNDDSSPALQVILAGLEKSLSNSQQDVALTNDKRAGNAPQTATLSE</sequence>
<evidence type="ECO:0000256" key="2">
    <source>
        <dbReference type="SAM" id="SignalP"/>
    </source>
</evidence>
<accession>A0ABU9STS3</accession>
<feature type="region of interest" description="Disordered" evidence="1">
    <location>
        <begin position="73"/>
        <end position="94"/>
    </location>
</feature>
<reference evidence="3 4" key="1">
    <citation type="submission" date="2024-03" db="EMBL/GenBank/DDBJ databases">
        <title>Community enrichment and isolation of bacterial strains for fucoidan degradation.</title>
        <authorList>
            <person name="Sichert A."/>
        </authorList>
    </citation>
    <scope>NUCLEOTIDE SEQUENCE [LARGE SCALE GENOMIC DNA]</scope>
    <source>
        <strain evidence="3 4">AS12</strain>
    </source>
</reference>
<keyword evidence="2" id="KW-0732">Signal</keyword>
<evidence type="ECO:0000313" key="4">
    <source>
        <dbReference type="Proteomes" id="UP001461163"/>
    </source>
</evidence>
<dbReference type="Proteomes" id="UP001461163">
    <property type="component" value="Unassembled WGS sequence"/>
</dbReference>
<gene>
    <name evidence="3" type="ORF">WNY77_07805</name>
</gene>
<feature type="signal peptide" evidence="2">
    <location>
        <begin position="1"/>
        <end position="23"/>
    </location>
</feature>
<evidence type="ECO:0000313" key="3">
    <source>
        <dbReference type="EMBL" id="MEM5497289.1"/>
    </source>
</evidence>
<keyword evidence="4" id="KW-1185">Reference proteome</keyword>
<evidence type="ECO:0000256" key="1">
    <source>
        <dbReference type="SAM" id="MobiDB-lite"/>
    </source>
</evidence>
<dbReference type="RefSeq" id="WP_342881367.1">
    <property type="nucleotide sequence ID" value="NZ_JBBMQS010000004.1"/>
</dbReference>
<name>A0ABU9STS3_9ALTE</name>
<comment type="caution">
    <text evidence="3">The sequence shown here is derived from an EMBL/GenBank/DDBJ whole genome shotgun (WGS) entry which is preliminary data.</text>
</comment>
<feature type="chain" id="PRO_5046553082" evidence="2">
    <location>
        <begin position="24"/>
        <end position="94"/>
    </location>
</feature>
<protein>
    <submittedName>
        <fullName evidence="3">Uncharacterized protein</fullName>
    </submittedName>
</protein>
<dbReference type="EMBL" id="JBBMQS010000004">
    <property type="protein sequence ID" value="MEM5497289.1"/>
    <property type="molecule type" value="Genomic_DNA"/>
</dbReference>
<proteinExistence type="predicted"/>